<dbReference type="InterPro" id="IPR008271">
    <property type="entry name" value="Ser/Thr_kinase_AS"/>
</dbReference>
<reference evidence="18 19" key="2">
    <citation type="submission" date="2016-08" db="EMBL/GenBank/DDBJ databases">
        <title>Pervasive Adenine N6-methylation of Active Genes in Fungi.</title>
        <authorList>
            <consortium name="DOE Joint Genome Institute"/>
            <person name="Mondo S.J."/>
            <person name="Dannebaum R.O."/>
            <person name="Kuo R.C."/>
            <person name="Labutti K."/>
            <person name="Haridas S."/>
            <person name="Kuo A."/>
            <person name="Salamov A."/>
            <person name="Ahrendt S.R."/>
            <person name="Lipzen A."/>
            <person name="Sullivan W."/>
            <person name="Andreopoulos W.B."/>
            <person name="Clum A."/>
            <person name="Lindquist E."/>
            <person name="Daum C."/>
            <person name="Ramamoorthy G.K."/>
            <person name="Gryganskyi A."/>
            <person name="Culley D."/>
            <person name="Magnuson J.K."/>
            <person name="James T.Y."/>
            <person name="O'Malley M.A."/>
            <person name="Stajich J.E."/>
            <person name="Spatafora J.W."/>
            <person name="Visel A."/>
            <person name="Grigoriev I.V."/>
        </authorList>
    </citation>
    <scope>NUCLEOTIDE SEQUENCE [LARGE SCALE GENOMIC DNA]</scope>
    <source>
        <strain evidence="19">finn</strain>
    </source>
</reference>
<dbReference type="EMBL" id="MCFH01000002">
    <property type="protein sequence ID" value="ORX59922.1"/>
    <property type="molecule type" value="Genomic_DNA"/>
</dbReference>
<evidence type="ECO:0000256" key="3">
    <source>
        <dbReference type="ARBA" id="ARBA00012409"/>
    </source>
</evidence>
<dbReference type="GO" id="GO:0031648">
    <property type="term" value="P:protein destabilization"/>
    <property type="evidence" value="ECO:0007669"/>
    <property type="project" value="EnsemblFungi"/>
</dbReference>
<reference evidence="18 19" key="1">
    <citation type="submission" date="2016-08" db="EMBL/GenBank/DDBJ databases">
        <title>Genomes of anaerobic fungi encode conserved fungal cellulosomes for biomass hydrolysis.</title>
        <authorList>
            <consortium name="DOE Joint Genome Institute"/>
            <person name="Haitjema C.H."/>
            <person name="Gilmore S.P."/>
            <person name="Henske J.K."/>
            <person name="Solomon K.V."/>
            <person name="De Groot R."/>
            <person name="Kuo A."/>
            <person name="Mondo S.J."/>
            <person name="Salamov A.A."/>
            <person name="Labutti K."/>
            <person name="Zhao Z."/>
            <person name="Chiniquy J."/>
            <person name="Barry K."/>
            <person name="Brewer H.M."/>
            <person name="Purvine S.O."/>
            <person name="Wright A.T."/>
            <person name="Boxma B."/>
            <person name="Van Alen T."/>
            <person name="Hackstein J.H."/>
            <person name="Baker S.E."/>
            <person name="Grigoriev I.V."/>
            <person name="O'Malley M.A."/>
        </authorList>
    </citation>
    <scope>NUCLEOTIDE SEQUENCE [LARGE SCALE GENOMIC DNA]</scope>
    <source>
        <strain evidence="19">finn</strain>
    </source>
</reference>
<evidence type="ECO:0000256" key="6">
    <source>
        <dbReference type="ARBA" id="ARBA00022527"/>
    </source>
</evidence>
<dbReference type="PROSITE" id="PS50011">
    <property type="entry name" value="PROTEIN_KINASE_DOM"/>
    <property type="match status" value="1"/>
</dbReference>
<dbReference type="GO" id="GO:1990508">
    <property type="term" value="C:CKM complex"/>
    <property type="evidence" value="ECO:0007669"/>
    <property type="project" value="EnsemblFungi"/>
</dbReference>
<comment type="catalytic activity">
    <reaction evidence="15">
        <text>L-seryl-[protein] + ATP = O-phospho-L-seryl-[protein] + ADP + H(+)</text>
        <dbReference type="Rhea" id="RHEA:17989"/>
        <dbReference type="Rhea" id="RHEA-COMP:9863"/>
        <dbReference type="Rhea" id="RHEA-COMP:11604"/>
        <dbReference type="ChEBI" id="CHEBI:15378"/>
        <dbReference type="ChEBI" id="CHEBI:29999"/>
        <dbReference type="ChEBI" id="CHEBI:30616"/>
        <dbReference type="ChEBI" id="CHEBI:83421"/>
        <dbReference type="ChEBI" id="CHEBI:456216"/>
        <dbReference type="EC" id="2.7.11.22"/>
    </reaction>
</comment>
<dbReference type="OrthoDB" id="6284126at2759"/>
<evidence type="ECO:0000256" key="8">
    <source>
        <dbReference type="ARBA" id="ARBA00022723"/>
    </source>
</evidence>
<organism evidence="18 19">
    <name type="scientific">Piromyces finnis</name>
    <dbReference type="NCBI Taxonomy" id="1754191"/>
    <lineage>
        <taxon>Eukaryota</taxon>
        <taxon>Fungi</taxon>
        <taxon>Fungi incertae sedis</taxon>
        <taxon>Chytridiomycota</taxon>
        <taxon>Chytridiomycota incertae sedis</taxon>
        <taxon>Neocallimastigomycetes</taxon>
        <taxon>Neocallimastigales</taxon>
        <taxon>Neocallimastigaceae</taxon>
        <taxon>Piromyces</taxon>
    </lineage>
</organism>
<evidence type="ECO:0000259" key="17">
    <source>
        <dbReference type="PROSITE" id="PS50011"/>
    </source>
</evidence>
<keyword evidence="12" id="KW-0539">Nucleus</keyword>
<evidence type="ECO:0000256" key="4">
    <source>
        <dbReference type="ARBA" id="ARBA00012425"/>
    </source>
</evidence>
<protein>
    <recommendedName>
        <fullName evidence="13">Cyclin-dependent kinase 8</fullName>
        <ecNumber evidence="4">2.7.11.22</ecNumber>
        <ecNumber evidence="3">2.7.11.23</ecNumber>
    </recommendedName>
</protein>
<dbReference type="FunFam" id="1.10.510.10:FF:000408">
    <property type="entry name" value="Serine/threonine-protein kinase SSN3"/>
    <property type="match status" value="1"/>
</dbReference>
<dbReference type="SMART" id="SM00220">
    <property type="entry name" value="S_TKc"/>
    <property type="match status" value="1"/>
</dbReference>
<evidence type="ECO:0000256" key="14">
    <source>
        <dbReference type="ARBA" id="ARBA00047811"/>
    </source>
</evidence>
<evidence type="ECO:0000256" key="16">
    <source>
        <dbReference type="ARBA" id="ARBA00049280"/>
    </source>
</evidence>
<keyword evidence="19" id="KW-1185">Reference proteome</keyword>
<keyword evidence="7" id="KW-0808">Transferase</keyword>
<comment type="catalytic activity">
    <reaction evidence="14">
        <text>L-threonyl-[protein] + ATP = O-phospho-L-threonyl-[protein] + ADP + H(+)</text>
        <dbReference type="Rhea" id="RHEA:46608"/>
        <dbReference type="Rhea" id="RHEA-COMP:11060"/>
        <dbReference type="Rhea" id="RHEA-COMP:11605"/>
        <dbReference type="ChEBI" id="CHEBI:15378"/>
        <dbReference type="ChEBI" id="CHEBI:30013"/>
        <dbReference type="ChEBI" id="CHEBI:30616"/>
        <dbReference type="ChEBI" id="CHEBI:61977"/>
        <dbReference type="ChEBI" id="CHEBI:456216"/>
        <dbReference type="EC" id="2.7.11.22"/>
    </reaction>
</comment>
<proteinExistence type="inferred from homology"/>
<evidence type="ECO:0000256" key="15">
    <source>
        <dbReference type="ARBA" id="ARBA00048367"/>
    </source>
</evidence>
<dbReference type="GO" id="GO:0008353">
    <property type="term" value="F:RNA polymerase II CTD heptapeptide repeat kinase activity"/>
    <property type="evidence" value="ECO:0007669"/>
    <property type="project" value="UniProtKB-EC"/>
</dbReference>
<comment type="similarity">
    <text evidence="2">Belongs to the protein kinase superfamily. CMGC Ser/Thr protein kinase family. CDC2/CDKX subfamily.</text>
</comment>
<dbReference type="Gene3D" id="3.30.200.20">
    <property type="entry name" value="Phosphorylase Kinase, domain 1"/>
    <property type="match status" value="1"/>
</dbReference>
<dbReference type="InterPro" id="IPR000719">
    <property type="entry name" value="Prot_kinase_dom"/>
</dbReference>
<dbReference type="EC" id="2.7.11.22" evidence="4"/>
<keyword evidence="6" id="KW-0723">Serine/threonine-protein kinase</keyword>
<dbReference type="AlphaFoldDB" id="A0A1Y1VMT8"/>
<evidence type="ECO:0000256" key="1">
    <source>
        <dbReference type="ARBA" id="ARBA00004123"/>
    </source>
</evidence>
<dbReference type="InterPro" id="IPR050108">
    <property type="entry name" value="CDK"/>
</dbReference>
<evidence type="ECO:0000256" key="2">
    <source>
        <dbReference type="ARBA" id="ARBA00006485"/>
    </source>
</evidence>
<evidence type="ECO:0000256" key="11">
    <source>
        <dbReference type="ARBA" id="ARBA00022840"/>
    </source>
</evidence>
<evidence type="ECO:0000256" key="10">
    <source>
        <dbReference type="ARBA" id="ARBA00022777"/>
    </source>
</evidence>
<evidence type="ECO:0000256" key="12">
    <source>
        <dbReference type="ARBA" id="ARBA00023242"/>
    </source>
</evidence>
<dbReference type="GO" id="GO:0060258">
    <property type="term" value="P:negative regulation of filamentous growth"/>
    <property type="evidence" value="ECO:0007669"/>
    <property type="project" value="EnsemblFungi"/>
</dbReference>
<comment type="subcellular location">
    <subcellularLocation>
        <location evidence="1">Nucleus</location>
    </subcellularLocation>
</comment>
<dbReference type="GO" id="GO:0070481">
    <property type="term" value="P:nuclear-transcribed mRNA catabolic process, non-stop decay"/>
    <property type="evidence" value="ECO:0007669"/>
    <property type="project" value="EnsemblFungi"/>
</dbReference>
<dbReference type="GO" id="GO:0045944">
    <property type="term" value="P:positive regulation of transcription by RNA polymerase II"/>
    <property type="evidence" value="ECO:0007669"/>
    <property type="project" value="EnsemblFungi"/>
</dbReference>
<dbReference type="Pfam" id="PF00069">
    <property type="entry name" value="Pkinase"/>
    <property type="match status" value="1"/>
</dbReference>
<dbReference type="GO" id="GO:0046872">
    <property type="term" value="F:metal ion binding"/>
    <property type="evidence" value="ECO:0007669"/>
    <property type="project" value="UniProtKB-KW"/>
</dbReference>
<keyword evidence="5" id="KW-0678">Repressor</keyword>
<dbReference type="Gene3D" id="1.10.510.10">
    <property type="entry name" value="Transferase(Phosphotransferase) domain 1"/>
    <property type="match status" value="1"/>
</dbReference>
<accession>A0A1Y1VMT8</accession>
<dbReference type="PROSITE" id="PS00108">
    <property type="entry name" value="PROTEIN_KINASE_ST"/>
    <property type="match status" value="1"/>
</dbReference>
<dbReference type="EC" id="2.7.11.23" evidence="3"/>
<dbReference type="PANTHER" id="PTHR24056:SF495">
    <property type="entry name" value="CYCLIN-DEPENDENT KINASE 8-RELATED"/>
    <property type="match status" value="1"/>
</dbReference>
<dbReference type="GO" id="GO:0000122">
    <property type="term" value="P:negative regulation of transcription by RNA polymerase II"/>
    <property type="evidence" value="ECO:0007669"/>
    <property type="project" value="EnsemblFungi"/>
</dbReference>
<feature type="domain" description="Protein kinase" evidence="17">
    <location>
        <begin position="20"/>
        <end position="333"/>
    </location>
</feature>
<gene>
    <name evidence="18" type="ORF">BCR36DRAFT_274697</name>
</gene>
<evidence type="ECO:0000313" key="18">
    <source>
        <dbReference type="EMBL" id="ORX59922.1"/>
    </source>
</evidence>
<dbReference type="STRING" id="1754191.A0A1Y1VMT8"/>
<dbReference type="SUPFAM" id="SSF56112">
    <property type="entry name" value="Protein kinase-like (PK-like)"/>
    <property type="match status" value="1"/>
</dbReference>
<dbReference type="InterPro" id="IPR011009">
    <property type="entry name" value="Kinase-like_dom_sf"/>
</dbReference>
<name>A0A1Y1VMT8_9FUNG</name>
<comment type="caution">
    <text evidence="18">The sequence shown here is derived from an EMBL/GenBank/DDBJ whole genome shotgun (WGS) entry which is preliminary data.</text>
</comment>
<dbReference type="Proteomes" id="UP000193719">
    <property type="component" value="Unassembled WGS sequence"/>
</dbReference>
<comment type="catalytic activity">
    <reaction evidence="16">
        <text>[DNA-directed RNA polymerase] + ATP = phospho-[DNA-directed RNA polymerase] + ADP + H(+)</text>
        <dbReference type="Rhea" id="RHEA:10216"/>
        <dbReference type="Rhea" id="RHEA-COMP:11321"/>
        <dbReference type="Rhea" id="RHEA-COMP:11322"/>
        <dbReference type="ChEBI" id="CHEBI:15378"/>
        <dbReference type="ChEBI" id="CHEBI:30616"/>
        <dbReference type="ChEBI" id="CHEBI:43176"/>
        <dbReference type="ChEBI" id="CHEBI:68546"/>
        <dbReference type="ChEBI" id="CHEBI:456216"/>
        <dbReference type="EC" id="2.7.11.23"/>
    </reaction>
</comment>
<keyword evidence="11" id="KW-0067">ATP-binding</keyword>
<keyword evidence="9" id="KW-0547">Nucleotide-binding</keyword>
<evidence type="ECO:0000256" key="13">
    <source>
        <dbReference type="ARBA" id="ARBA00041823"/>
    </source>
</evidence>
<dbReference type="GO" id="GO:0005524">
    <property type="term" value="F:ATP binding"/>
    <property type="evidence" value="ECO:0007669"/>
    <property type="project" value="UniProtKB-KW"/>
</dbReference>
<dbReference type="PANTHER" id="PTHR24056">
    <property type="entry name" value="CELL DIVISION PROTEIN KINASE"/>
    <property type="match status" value="1"/>
</dbReference>
<evidence type="ECO:0000256" key="7">
    <source>
        <dbReference type="ARBA" id="ARBA00022679"/>
    </source>
</evidence>
<evidence type="ECO:0000313" key="19">
    <source>
        <dbReference type="Proteomes" id="UP000193719"/>
    </source>
</evidence>
<evidence type="ECO:0000256" key="9">
    <source>
        <dbReference type="ARBA" id="ARBA00022741"/>
    </source>
</evidence>
<dbReference type="GO" id="GO:0016592">
    <property type="term" value="C:mediator complex"/>
    <property type="evidence" value="ECO:0007669"/>
    <property type="project" value="EnsemblFungi"/>
</dbReference>
<keyword evidence="10 18" id="KW-0418">Kinase</keyword>
<dbReference type="GO" id="GO:0004693">
    <property type="term" value="F:cyclin-dependent protein serine/threonine kinase activity"/>
    <property type="evidence" value="ECO:0007669"/>
    <property type="project" value="UniProtKB-EC"/>
</dbReference>
<keyword evidence="8" id="KW-0479">Metal-binding</keyword>
<evidence type="ECO:0000256" key="5">
    <source>
        <dbReference type="ARBA" id="ARBA00022491"/>
    </source>
</evidence>
<sequence length="342" mass="39738">MDRTYHNKKDALRLKIEDKYKVQGFINSGTYGEVYKAHSLKTNKEFAIKVFKLDKGGDYSSSAFSQSACREITITREINHENIVHLEEVIIEPKERKIAIVFDYSEYDLLQILHSHGLAHPNRIPMHEFIMKSILYQLLNGLAYLHANWILHRDLKPANILIMKDGTVKIGDLGLARFFQEPIQPLINGDKVVVTIWYRAPELLLGAKHYTKAVDMWAIGCIFAELIITKPLFKGEEAKMENKKQIPFQRDQLKKIFEILGVPTKQQWNDIDHLPESKNLKGFGDYKNTFESYMKQNAPTWNSKSGFDLLTRMLIYDPKRRITAEEALDHPYFKEEPLPVMK</sequence>